<dbReference type="NCBIfam" id="TIGR00756">
    <property type="entry name" value="PPR"/>
    <property type="match status" value="6"/>
</dbReference>
<evidence type="ECO:0008006" key="5">
    <source>
        <dbReference type="Google" id="ProtNLM"/>
    </source>
</evidence>
<dbReference type="Pfam" id="PF13041">
    <property type="entry name" value="PPR_2"/>
    <property type="match status" value="5"/>
</dbReference>
<dbReference type="PROSITE" id="PS51375">
    <property type="entry name" value="PPR"/>
    <property type="match status" value="7"/>
</dbReference>
<feature type="repeat" description="PPR" evidence="2">
    <location>
        <begin position="501"/>
        <end position="535"/>
    </location>
</feature>
<feature type="repeat" description="PPR" evidence="2">
    <location>
        <begin position="299"/>
        <end position="333"/>
    </location>
</feature>
<evidence type="ECO:0000313" key="3">
    <source>
        <dbReference type="EMBL" id="KAH7295904.1"/>
    </source>
</evidence>
<keyword evidence="4" id="KW-1185">Reference proteome</keyword>
<keyword evidence="1" id="KW-0677">Repeat</keyword>
<dbReference type="FunFam" id="1.25.40.10:FF:000158">
    <property type="entry name" value="pentatricopeptide repeat-containing protein At2g33680"/>
    <property type="match status" value="1"/>
</dbReference>
<dbReference type="FunFam" id="1.25.40.10:FF:000073">
    <property type="entry name" value="Pentatricopeptide repeat-containing protein chloroplastic"/>
    <property type="match status" value="1"/>
</dbReference>
<evidence type="ECO:0000256" key="1">
    <source>
        <dbReference type="ARBA" id="ARBA00022737"/>
    </source>
</evidence>
<evidence type="ECO:0000313" key="4">
    <source>
        <dbReference type="Proteomes" id="UP000825935"/>
    </source>
</evidence>
<dbReference type="GO" id="GO:0048731">
    <property type="term" value="P:system development"/>
    <property type="evidence" value="ECO:0007669"/>
    <property type="project" value="UniProtKB-ARBA"/>
</dbReference>
<dbReference type="OrthoDB" id="1882346at2759"/>
<name>A0A8T2RJ95_CERRI</name>
<dbReference type="PANTHER" id="PTHR24015">
    <property type="entry name" value="OS07G0578800 PROTEIN-RELATED"/>
    <property type="match status" value="1"/>
</dbReference>
<feature type="repeat" description="PPR" evidence="2">
    <location>
        <begin position="400"/>
        <end position="434"/>
    </location>
</feature>
<dbReference type="InterPro" id="IPR046960">
    <property type="entry name" value="PPR_At4g14850-like_plant"/>
</dbReference>
<organism evidence="3 4">
    <name type="scientific">Ceratopteris richardii</name>
    <name type="common">Triangle waterfern</name>
    <dbReference type="NCBI Taxonomy" id="49495"/>
    <lineage>
        <taxon>Eukaryota</taxon>
        <taxon>Viridiplantae</taxon>
        <taxon>Streptophyta</taxon>
        <taxon>Embryophyta</taxon>
        <taxon>Tracheophyta</taxon>
        <taxon>Polypodiopsida</taxon>
        <taxon>Polypodiidae</taxon>
        <taxon>Polypodiales</taxon>
        <taxon>Pteridineae</taxon>
        <taxon>Pteridaceae</taxon>
        <taxon>Parkerioideae</taxon>
        <taxon>Ceratopteris</taxon>
    </lineage>
</organism>
<dbReference type="GO" id="GO:0009451">
    <property type="term" value="P:RNA modification"/>
    <property type="evidence" value="ECO:0007669"/>
    <property type="project" value="InterPro"/>
</dbReference>
<dbReference type="Gene3D" id="1.25.40.10">
    <property type="entry name" value="Tetratricopeptide repeat domain"/>
    <property type="match status" value="7"/>
</dbReference>
<dbReference type="FunFam" id="1.25.40.10:FF:000436">
    <property type="entry name" value="Pentatricopeptide repeat-containing protein At5g39350 family"/>
    <property type="match status" value="1"/>
</dbReference>
<dbReference type="PANTHER" id="PTHR24015:SF548">
    <property type="entry name" value="OS08G0340900 PROTEIN"/>
    <property type="match status" value="1"/>
</dbReference>
<dbReference type="GO" id="GO:0003723">
    <property type="term" value="F:RNA binding"/>
    <property type="evidence" value="ECO:0007669"/>
    <property type="project" value="InterPro"/>
</dbReference>
<gene>
    <name evidence="3" type="ORF">KP509_27G070000</name>
</gene>
<dbReference type="FunFam" id="1.25.40.10:FF:000031">
    <property type="entry name" value="Pentatricopeptide repeat-containing protein mitochondrial"/>
    <property type="match status" value="1"/>
</dbReference>
<proteinExistence type="predicted"/>
<dbReference type="AlphaFoldDB" id="A0A8T2RJ95"/>
<dbReference type="Pfam" id="PF01535">
    <property type="entry name" value="PPR"/>
    <property type="match status" value="3"/>
</dbReference>
<feature type="repeat" description="PPR" evidence="2">
    <location>
        <begin position="602"/>
        <end position="632"/>
    </location>
</feature>
<comment type="caution">
    <text evidence="3">The sequence shown here is derived from an EMBL/GenBank/DDBJ whole genome shotgun (WGS) entry which is preliminary data.</text>
</comment>
<feature type="repeat" description="PPR" evidence="2">
    <location>
        <begin position="96"/>
        <end position="130"/>
    </location>
</feature>
<sequence>MRAKKVCEHGQLQDLFQSLAAISQQGSQAPVAAYISAVKECATVGALEYGRLIQVHIQTSGIVSNVMLENFIIAMYGKCGSLEDAHNTFLHMPVKNVFSWTAIITAYAKEYKHLEAALLFHEMRQNGIEPDKYVTVVALKACAAIEALELGRYIHGDTLAVNTEVDCFICSALIDMYGKCKNVPDARHVFDNMRVRDVVAWNTMLSGYTQHTGLEKEAIFLFEKMQSQGIKPSVVTYAYVIKACALIADLEYGRKVHELVILSGFSNNIFVANSILDMYVKCCCLVDAQDVFVSMPNRDEISWTIIMTGYLHQGMGWKVLMLYKEMLQCGLTPNTVTFVTVLNSCIQEELFEDGRHLHWQILEMGLRLDSFTGSSLVDMYSKCDCMNDAWYIFKRMSKPDLSLWNALIGGCSREGLWEKVKFLFVEMHKIGMEPDGTTFVHVIKAATTAKCLGEGRRLHAYVVEKVLEQDVFVRSTMIDMYAKCQNIEEAHSVFATAQQQDTVLWNTLLGGYVQQGLEEAAVVLYDSMISEKLSPNQSTFTIILKAYTNLTILDWGRLLHNEIFEKGYECSLVLRTAILDMYTKCGSLVDAQYLFQNTCPRDVIAWTAMITGYALQGCGKEALGLLEQMNKAEDPNEVTFVSILCGCSHAGLLGEAFWIFVLMINEYGLTPRKDHFSCLVDLLGRAGWLESAFLVLEALPVPANEVLWMNLLSFCGALGCVDPGKQVAEEIVSLNPDSSSAFVQLSNVYATAGTLNLS</sequence>
<feature type="repeat" description="PPR" evidence="2">
    <location>
        <begin position="636"/>
        <end position="671"/>
    </location>
</feature>
<accession>A0A8T2RJ95</accession>
<dbReference type="InterPro" id="IPR011990">
    <property type="entry name" value="TPR-like_helical_dom_sf"/>
</dbReference>
<evidence type="ECO:0000256" key="2">
    <source>
        <dbReference type="PROSITE-ProRule" id="PRU00708"/>
    </source>
</evidence>
<dbReference type="EMBL" id="CM035432">
    <property type="protein sequence ID" value="KAH7295904.1"/>
    <property type="molecule type" value="Genomic_DNA"/>
</dbReference>
<dbReference type="Proteomes" id="UP000825935">
    <property type="component" value="Chromosome 27"/>
</dbReference>
<dbReference type="InterPro" id="IPR002885">
    <property type="entry name" value="PPR_rpt"/>
</dbReference>
<reference evidence="3 4" key="1">
    <citation type="submission" date="2021-08" db="EMBL/GenBank/DDBJ databases">
        <title>WGS assembly of Ceratopteris richardii.</title>
        <authorList>
            <person name="Marchant D.B."/>
            <person name="Chen G."/>
            <person name="Jenkins J."/>
            <person name="Shu S."/>
            <person name="Leebens-Mack J."/>
            <person name="Grimwood J."/>
            <person name="Schmutz J."/>
            <person name="Soltis P."/>
            <person name="Soltis D."/>
            <person name="Chen Z.-H."/>
        </authorList>
    </citation>
    <scope>NUCLEOTIDE SEQUENCE [LARGE SCALE GENOMIC DNA]</scope>
    <source>
        <strain evidence="3">Whitten #5841</strain>
        <tissue evidence="3">Leaf</tissue>
    </source>
</reference>
<feature type="repeat" description="PPR" evidence="2">
    <location>
        <begin position="197"/>
        <end position="232"/>
    </location>
</feature>
<protein>
    <recommendedName>
        <fullName evidence="5">Pentatricopeptide repeat-containing protein</fullName>
    </recommendedName>
</protein>